<dbReference type="InterPro" id="IPR013320">
    <property type="entry name" value="ConA-like_dom_sf"/>
</dbReference>
<comment type="similarity">
    <text evidence="1">Belongs to the glycosyl hydrolase 16 family.</text>
</comment>
<name>A0A2X0KDE2_9ACTN</name>
<dbReference type="EMBL" id="QKYN01000054">
    <property type="protein sequence ID" value="RAG84950.1"/>
    <property type="molecule type" value="Genomic_DNA"/>
</dbReference>
<protein>
    <recommendedName>
        <fullName evidence="4">GH16 domain-containing protein</fullName>
    </recommendedName>
</protein>
<dbReference type="InterPro" id="IPR000757">
    <property type="entry name" value="Beta-glucanase-like"/>
</dbReference>
<dbReference type="Gene3D" id="2.60.120.200">
    <property type="match status" value="1"/>
</dbReference>
<dbReference type="OrthoDB" id="4455781at2"/>
<dbReference type="PROSITE" id="PS51762">
    <property type="entry name" value="GH16_2"/>
    <property type="match status" value="1"/>
</dbReference>
<feature type="region of interest" description="Disordered" evidence="2">
    <location>
        <begin position="22"/>
        <end position="58"/>
    </location>
</feature>
<evidence type="ECO:0000259" key="4">
    <source>
        <dbReference type="PROSITE" id="PS51762"/>
    </source>
</evidence>
<evidence type="ECO:0000313" key="6">
    <source>
        <dbReference type="Proteomes" id="UP000248889"/>
    </source>
</evidence>
<accession>A0A2X0KDE2</accession>
<evidence type="ECO:0000256" key="2">
    <source>
        <dbReference type="SAM" id="MobiDB-lite"/>
    </source>
</evidence>
<feature type="compositionally biased region" description="Polar residues" evidence="2">
    <location>
        <begin position="34"/>
        <end position="43"/>
    </location>
</feature>
<organism evidence="5 6">
    <name type="scientific">Streptacidiphilus pinicola</name>
    <dbReference type="NCBI Taxonomy" id="2219663"/>
    <lineage>
        <taxon>Bacteria</taxon>
        <taxon>Bacillati</taxon>
        <taxon>Actinomycetota</taxon>
        <taxon>Actinomycetes</taxon>
        <taxon>Kitasatosporales</taxon>
        <taxon>Streptomycetaceae</taxon>
        <taxon>Streptacidiphilus</taxon>
    </lineage>
</organism>
<evidence type="ECO:0000256" key="3">
    <source>
        <dbReference type="SAM" id="SignalP"/>
    </source>
</evidence>
<dbReference type="GO" id="GO:0005975">
    <property type="term" value="P:carbohydrate metabolic process"/>
    <property type="evidence" value="ECO:0007669"/>
    <property type="project" value="InterPro"/>
</dbReference>
<comment type="caution">
    <text evidence="5">The sequence shown here is derived from an EMBL/GenBank/DDBJ whole genome shotgun (WGS) entry which is preliminary data.</text>
</comment>
<proteinExistence type="inferred from homology"/>
<dbReference type="SUPFAM" id="SSF49899">
    <property type="entry name" value="Concanavalin A-like lectins/glucanases"/>
    <property type="match status" value="1"/>
</dbReference>
<dbReference type="PANTHER" id="PTHR10963:SF55">
    <property type="entry name" value="GLYCOSIDE HYDROLASE FAMILY 16 PROTEIN"/>
    <property type="match status" value="1"/>
</dbReference>
<dbReference type="InterPro" id="IPR050546">
    <property type="entry name" value="Glycosyl_Hydrlase_16"/>
</dbReference>
<dbReference type="RefSeq" id="WP_111501311.1">
    <property type="nucleotide sequence ID" value="NZ_QKYN01000054.1"/>
</dbReference>
<feature type="domain" description="GH16" evidence="4">
    <location>
        <begin position="62"/>
        <end position="276"/>
    </location>
</feature>
<sequence length="284" mass="30785">MPRLTALFAAAVLPLLLLGAQQPPGHRHEAATRQPRQTRQTPSAAVRPVSAPSGVSGPKGLPGWWQLAFDDEFNDQDLDTFVWSPGWFGTGLSGPVDPHETQGYDSRNVTESGGYLHLALTSTYGALASTNPHDGRPFGGYEFTGPAVLEARVFTPGGATVDNWPAFWTDGQNWPVTGEIDAMEGLSGKLCYHVHDSAGGLGSCTSLSPGWHTYAAFWNPEKHRVTFYYDGVDVASEPFANHRAPQYLVLDNTSMTTPVPESMLVDWVRVWQPVLVAGDARPRG</sequence>
<dbReference type="AlphaFoldDB" id="A0A2X0KDE2"/>
<keyword evidence="3" id="KW-0732">Signal</keyword>
<dbReference type="PANTHER" id="PTHR10963">
    <property type="entry name" value="GLYCOSYL HYDROLASE-RELATED"/>
    <property type="match status" value="1"/>
</dbReference>
<evidence type="ECO:0000256" key="1">
    <source>
        <dbReference type="ARBA" id="ARBA00006865"/>
    </source>
</evidence>
<keyword evidence="6" id="KW-1185">Reference proteome</keyword>
<evidence type="ECO:0000313" key="5">
    <source>
        <dbReference type="EMBL" id="RAG84950.1"/>
    </source>
</evidence>
<dbReference type="Pfam" id="PF26113">
    <property type="entry name" value="GH16_XgeA"/>
    <property type="match status" value="1"/>
</dbReference>
<dbReference type="Proteomes" id="UP000248889">
    <property type="component" value="Unassembled WGS sequence"/>
</dbReference>
<feature type="chain" id="PRO_5039209491" description="GH16 domain-containing protein" evidence="3">
    <location>
        <begin position="20"/>
        <end position="284"/>
    </location>
</feature>
<gene>
    <name evidence="5" type="ORF">DN069_14090</name>
</gene>
<dbReference type="GO" id="GO:0004553">
    <property type="term" value="F:hydrolase activity, hydrolyzing O-glycosyl compounds"/>
    <property type="evidence" value="ECO:0007669"/>
    <property type="project" value="InterPro"/>
</dbReference>
<feature type="signal peptide" evidence="3">
    <location>
        <begin position="1"/>
        <end position="19"/>
    </location>
</feature>
<reference evidence="5 6" key="1">
    <citation type="submission" date="2018-06" db="EMBL/GenBank/DDBJ databases">
        <title>Streptacidiphilus pinicola sp. nov., isolated from pine grove soil.</title>
        <authorList>
            <person name="Roh S.G."/>
            <person name="Park S."/>
            <person name="Kim M.-K."/>
            <person name="Yun B.-R."/>
            <person name="Park J."/>
            <person name="Kim M.J."/>
            <person name="Kim Y.S."/>
            <person name="Kim S.B."/>
        </authorList>
    </citation>
    <scope>NUCLEOTIDE SEQUENCE [LARGE SCALE GENOMIC DNA]</scope>
    <source>
        <strain evidence="5 6">MMS16-CNU450</strain>
    </source>
</reference>